<dbReference type="KEGG" id="sbr:SY1_19890"/>
<dbReference type="AlphaFoldDB" id="A0AB94IYG1"/>
<gene>
    <name evidence="1" type="ORF">SY1_19890</name>
</gene>
<name>A0AB94IYG1_9BACT</name>
<accession>A0AB94IYG1</accession>
<dbReference type="EMBL" id="FP929056">
    <property type="protein sequence ID" value="CBL28795.1"/>
    <property type="molecule type" value="Genomic_DNA"/>
</dbReference>
<evidence type="ECO:0000313" key="2">
    <source>
        <dbReference type="Proteomes" id="UP000008957"/>
    </source>
</evidence>
<sequence>MEPEVVYFYTDGSCTPARISWADPGTAEGAADRFLLTVTGYCAPVPRRGR</sequence>
<keyword evidence="2" id="KW-1185">Reference proteome</keyword>
<protein>
    <submittedName>
        <fullName evidence="1">Uncharacterized protein</fullName>
    </submittedName>
</protein>
<evidence type="ECO:0000313" key="1">
    <source>
        <dbReference type="EMBL" id="CBL28795.1"/>
    </source>
</evidence>
<reference evidence="1 2" key="2">
    <citation type="submission" date="2010-03" db="EMBL/GenBank/DDBJ databases">
        <authorList>
            <person name="Pajon A."/>
        </authorList>
    </citation>
    <scope>NUCLEOTIDE SEQUENCE [LARGE SCALE GENOMIC DNA]</scope>
    <source>
        <strain evidence="1 2">SGP1</strain>
    </source>
</reference>
<reference evidence="2" key="1">
    <citation type="submission" date="2010-03" db="EMBL/GenBank/DDBJ databases">
        <title>The genome sequence of Synergistetes sp. SGP1.</title>
        <authorList>
            <consortium name="metaHIT consortium -- http://www.metahit.eu/"/>
            <person name="Pajon A."/>
            <person name="Turner K."/>
            <person name="Parkhill J."/>
            <person name="Wade W."/>
            <person name="Vartoukian S."/>
        </authorList>
    </citation>
    <scope>NUCLEOTIDE SEQUENCE [LARGE SCALE GENOMIC DNA]</scope>
    <source>
        <strain evidence="2">SGP1</strain>
    </source>
</reference>
<proteinExistence type="predicted"/>
<dbReference type="Proteomes" id="UP000008957">
    <property type="component" value="Chromosome"/>
</dbReference>
<organism evidence="1 2">
    <name type="scientific">Fretibacterium fastidiosum</name>
    <dbReference type="NCBI Taxonomy" id="651822"/>
    <lineage>
        <taxon>Bacteria</taxon>
        <taxon>Thermotogati</taxon>
        <taxon>Synergistota</taxon>
        <taxon>Synergistia</taxon>
        <taxon>Synergistales</taxon>
        <taxon>Aminobacteriaceae</taxon>
        <taxon>Fretibacterium</taxon>
    </lineage>
</organism>